<dbReference type="InterPro" id="IPR031304">
    <property type="entry name" value="SLT_2"/>
</dbReference>
<keyword evidence="2" id="KW-1133">Transmembrane helix</keyword>
<gene>
    <name evidence="4" type="ORF">GCM10009819_31830</name>
</gene>
<evidence type="ECO:0000313" key="5">
    <source>
        <dbReference type="Proteomes" id="UP001501196"/>
    </source>
</evidence>
<comment type="caution">
    <text evidence="4">The sequence shown here is derived from an EMBL/GenBank/DDBJ whole genome shotgun (WGS) entry which is preliminary data.</text>
</comment>
<reference evidence="5" key="1">
    <citation type="journal article" date="2019" name="Int. J. Syst. Evol. Microbiol.">
        <title>The Global Catalogue of Microorganisms (GCM) 10K type strain sequencing project: providing services to taxonomists for standard genome sequencing and annotation.</title>
        <authorList>
            <consortium name="The Broad Institute Genomics Platform"/>
            <consortium name="The Broad Institute Genome Sequencing Center for Infectious Disease"/>
            <person name="Wu L."/>
            <person name="Ma J."/>
        </authorList>
    </citation>
    <scope>NUCLEOTIDE SEQUENCE [LARGE SCALE GENOMIC DNA]</scope>
    <source>
        <strain evidence="5">JCM 15672</strain>
    </source>
</reference>
<feature type="domain" description="Transglycosylase SLT" evidence="3">
    <location>
        <begin position="222"/>
        <end position="271"/>
    </location>
</feature>
<evidence type="ECO:0000256" key="1">
    <source>
        <dbReference type="SAM" id="MobiDB-lite"/>
    </source>
</evidence>
<protein>
    <recommendedName>
        <fullName evidence="3">Transglycosylase SLT domain-containing protein</fullName>
    </recommendedName>
</protein>
<keyword evidence="2" id="KW-0472">Membrane</keyword>
<dbReference type="EMBL" id="BAAAPW010000005">
    <property type="protein sequence ID" value="GAA2042942.1"/>
    <property type="molecule type" value="Genomic_DNA"/>
</dbReference>
<keyword evidence="2" id="KW-0812">Transmembrane</keyword>
<feature type="transmembrane region" description="Helical" evidence="2">
    <location>
        <begin position="29"/>
        <end position="56"/>
    </location>
</feature>
<dbReference type="Gene3D" id="1.10.530.10">
    <property type="match status" value="1"/>
</dbReference>
<dbReference type="InterPro" id="IPR023346">
    <property type="entry name" value="Lysozyme-like_dom_sf"/>
</dbReference>
<accession>A0ABP5GAE5</accession>
<dbReference type="Pfam" id="PF13406">
    <property type="entry name" value="SLT_2"/>
    <property type="match status" value="1"/>
</dbReference>
<dbReference type="PANTHER" id="PTHR30163:SF8">
    <property type="entry name" value="LYTIC MUREIN TRANSGLYCOSYLASE"/>
    <property type="match status" value="1"/>
</dbReference>
<name>A0ABP5GAE5_9MICO</name>
<feature type="region of interest" description="Disordered" evidence="1">
    <location>
        <begin position="66"/>
        <end position="127"/>
    </location>
</feature>
<dbReference type="SUPFAM" id="SSF53955">
    <property type="entry name" value="Lysozyme-like"/>
    <property type="match status" value="1"/>
</dbReference>
<keyword evidence="5" id="KW-1185">Reference proteome</keyword>
<evidence type="ECO:0000313" key="4">
    <source>
        <dbReference type="EMBL" id="GAA2042942.1"/>
    </source>
</evidence>
<dbReference type="CDD" id="cd13399">
    <property type="entry name" value="Slt35-like"/>
    <property type="match status" value="1"/>
</dbReference>
<dbReference type="PANTHER" id="PTHR30163">
    <property type="entry name" value="MEMBRANE-BOUND LYTIC MUREIN TRANSGLYCOSYLASE B"/>
    <property type="match status" value="1"/>
</dbReference>
<dbReference type="InterPro" id="IPR043426">
    <property type="entry name" value="MltB-like"/>
</dbReference>
<proteinExistence type="predicted"/>
<sequence>MSWDDDDAYGGRPRDPDRRLSWRGVALQVAGYVGLVAAVVALVIGAVFGVTMLGVATNPEGFAAPSAQGRGAPLPPVTSAADDEGGSSGEAGSSSTDSTAASGSELAPMVEPEPESEPVPDPTPHVDADWLSTVAAATGIPERALSAYALAHVVIAAERPECGIDWTTVAAIGAVESGHGSHGGAELDGNGVARPTIVGPALDGNGVAAIHDTDDGLLDGDSTWDRAVGPMQFIPSTWDMWGSDASGDGIADPSQIDDAALAAARYLCASGPMTSAEGWRGAVYSYNHDSDYVDKVAGIASGYLAALG</sequence>
<evidence type="ECO:0000259" key="3">
    <source>
        <dbReference type="Pfam" id="PF13406"/>
    </source>
</evidence>
<feature type="compositionally biased region" description="Low complexity" evidence="1">
    <location>
        <begin position="90"/>
        <end position="110"/>
    </location>
</feature>
<organism evidence="4 5">
    <name type="scientific">Agromyces tropicus</name>
    <dbReference type="NCBI Taxonomy" id="555371"/>
    <lineage>
        <taxon>Bacteria</taxon>
        <taxon>Bacillati</taxon>
        <taxon>Actinomycetota</taxon>
        <taxon>Actinomycetes</taxon>
        <taxon>Micrococcales</taxon>
        <taxon>Microbacteriaceae</taxon>
        <taxon>Agromyces</taxon>
    </lineage>
</organism>
<dbReference type="Proteomes" id="UP001501196">
    <property type="component" value="Unassembled WGS sequence"/>
</dbReference>
<evidence type="ECO:0000256" key="2">
    <source>
        <dbReference type="SAM" id="Phobius"/>
    </source>
</evidence>
<dbReference type="RefSeq" id="WP_344376644.1">
    <property type="nucleotide sequence ID" value="NZ_BAAAPW010000005.1"/>
</dbReference>